<protein>
    <submittedName>
        <fullName evidence="2">Uncharacterized protein</fullName>
    </submittedName>
</protein>
<evidence type="ECO:0000256" key="1">
    <source>
        <dbReference type="SAM" id="MobiDB-lite"/>
    </source>
</evidence>
<proteinExistence type="predicted"/>
<name>A0A6C0IS92_9ZZZZ</name>
<accession>A0A6C0IS92</accession>
<feature type="region of interest" description="Disordered" evidence="1">
    <location>
        <begin position="1773"/>
        <end position="1798"/>
    </location>
</feature>
<sequence>MFQLFHISENDTEQNESKNIYGDDTIQTIKEKIVEEYNKRRKIKKSPDEVYLFGSMTIDINERKLFESNINTSSMKKSILKGKDVDILNANYDLSLPVKDYTFEEFEKLKFKSKLTRFVPISQSLSMGQRNYLYSIDPTEAIFDGELNNSDDLQVISQDNHLLLKFGNITKLFYCFPTDIKHDNPSLSKEKEEFLFKLYFPKLYKIGIKSYEDYENKKYSLNKSTLNVETELFKRYLQEEKLKKINKGISKLFFIIHPQINMKLPMELIFKLVSSDKLIPLIKYDPGKSLENRYRLYTGNVLSKNGKKIPVIVSDNSYKISKLNLIRKRLTNENRVSFFIQEGDIEIYCQFIEDGNIEVKINMEKSQKLQDIMDCLKRNLNRKILYTLNSYLKKSGYEFPMFLDLSNEFVEIVKMDYEYELEKDDYVFDLKEYENCLTHIFNIKKNTKYEKTTDVIELKYKKVSSYNKMDAITELISVKMQYNTPNETIINDLMVNFKINRRNAVNAILKFKQEAEIQLDTFANKSLHFVESGGFDVKIEMKQNGNLEQKLFINVYNINNEKYIKYIDKYISFLIKIIKDDVDSHYKKLCKKVIASIVEKPVEILTASVFIDETLSKKKQLEELEKLRGSDDEKSDEDDDEIEAVDAFAMKDDSDSSSDDGSSSDEEEWFGGGGGGEEDIIAAEPPDENLSLRNIIDKTELKRQEIGENSNLNMNFNAKGGSKKELTFDLQGKNGYFVNRIRTRYPEIAVKNKTPGFDSYVRSCPSNMKRTPVILSQEEYDNLDDDLKNDSTSSLHPIGYKNEKKENHWFVCPRFWCFKDPNKEGYDNKPLTLKQVEEGKCGGFGALIPQNSKKIPDGKYIYEFTDKKYHNGQAMGKDPKNPSSEWREKYNQLYPSFLNKENKNGLCMPCCFNMSNKKTGEYQRSQSRKKVENECCKNDKCPHKLEKPDKTSETGYTSPIRGKKSLKPYQLGYMPPSLENFFQFDSQKICQKTKRDPRLKSKNYCLLRYGVTNNTNSFLSAIAFAYFNQNSPFISNTRKLKIENIDRNIKLLIKTIIKHEHLFLSFLIANKGNLYKIFFDDEKYKYKKEEIKKNDKEIFAQMVKSYGEKRAEIEYSKIWFSLNNFIEYLNNSENVKYEYLWDLITAPSKNGGLLFDEGINLLIFNNPQDDPIDKIEVICPKGSQYNNYKYNSKRKLVMLYKANDIYEPLVLYKEGSSKKYIKATILKEDFNRMKKGNKIWNIIKYISADLNEKCEKYPNNDSYFTKYMSNIQLEGLIQHIGISNIKYQIINDFYETIGIMLQNEVFVPCDPSSINKKIDMRFINDDLGNILQSRDYPEKLKELNINLENGDILHIPEDGQIIEEDVLVGYRTNTNQIILVEPEIDVSINDYKVNKILKTGKMNVDKERIESIKRIKMAKNFYIFFRNIFKIKLNEINNMELKKEISEIIEGKGILNTYTDKMDRIIEKLKQVLNEEVISFDLDEKNSMALCEYLMEEDEEMEDVDCIGITGKDNIYHFPELNLINKMKNEEHYYEKLSDELLRYEKIKKYIFLKNKYMNFDIVEYKISNNEILLLESSLKNTMEKWKKDELSTTINYIKYNNIFDKITKNDKENYTNKYTIDILDIQDDEEPQTVENVLISKDLEDAEEEIKIENLKVEEEQKSRKLQDGMGDEFEYKYSKNMRSKPSKLIIDWFIKYMLIAPPPELSVLIPRLKDEKEEVMKKWKEKKSEPIKDEIKNLFDKYWWGIPWDKKDKDIGGSCISGGKGQANKTLTGEFDKKFQSNSGENPGPNRSDDGKMHYSYYKDKIGGNEFINKFDENFMIEKLKELNSLWKIDNPLEK</sequence>
<organism evidence="2">
    <name type="scientific">viral metagenome</name>
    <dbReference type="NCBI Taxonomy" id="1070528"/>
    <lineage>
        <taxon>unclassified sequences</taxon>
        <taxon>metagenomes</taxon>
        <taxon>organismal metagenomes</taxon>
    </lineage>
</organism>
<evidence type="ECO:0000313" key="2">
    <source>
        <dbReference type="EMBL" id="QHT95286.1"/>
    </source>
</evidence>
<dbReference type="EMBL" id="MN740239">
    <property type="protein sequence ID" value="QHT95286.1"/>
    <property type="molecule type" value="Genomic_DNA"/>
</dbReference>
<feature type="compositionally biased region" description="Acidic residues" evidence="1">
    <location>
        <begin position="676"/>
        <end position="687"/>
    </location>
</feature>
<reference evidence="2" key="1">
    <citation type="journal article" date="2020" name="Nature">
        <title>Giant virus diversity and host interactions through global metagenomics.</title>
        <authorList>
            <person name="Schulz F."/>
            <person name="Roux S."/>
            <person name="Paez-Espino D."/>
            <person name="Jungbluth S."/>
            <person name="Walsh D.A."/>
            <person name="Denef V.J."/>
            <person name="McMahon K.D."/>
            <person name="Konstantinidis K.T."/>
            <person name="Eloe-Fadrosh E.A."/>
            <person name="Kyrpides N.C."/>
            <person name="Woyke T."/>
        </authorList>
    </citation>
    <scope>NUCLEOTIDE SEQUENCE</scope>
    <source>
        <strain evidence="2">GVMAG-M-3300024261-37</strain>
    </source>
</reference>
<feature type="compositionally biased region" description="Acidic residues" evidence="1">
    <location>
        <begin position="655"/>
        <end position="669"/>
    </location>
</feature>
<feature type="region of interest" description="Disordered" evidence="1">
    <location>
        <begin position="647"/>
        <end position="687"/>
    </location>
</feature>